<organism evidence="6">
    <name type="scientific">freshwater metagenome</name>
    <dbReference type="NCBI Taxonomy" id="449393"/>
    <lineage>
        <taxon>unclassified sequences</taxon>
        <taxon>metagenomes</taxon>
        <taxon>ecological metagenomes</taxon>
    </lineage>
</organism>
<dbReference type="InterPro" id="IPR035956">
    <property type="entry name" value="RimP_N_sf"/>
</dbReference>
<dbReference type="SUPFAM" id="SSF75420">
    <property type="entry name" value="YhbC-like, N-terminal domain"/>
    <property type="match status" value="1"/>
</dbReference>
<reference evidence="6" key="1">
    <citation type="submission" date="2020-05" db="EMBL/GenBank/DDBJ databases">
        <authorList>
            <person name="Chiriac C."/>
            <person name="Salcher M."/>
            <person name="Ghai R."/>
            <person name="Kavagutti S V."/>
        </authorList>
    </citation>
    <scope>NUCLEOTIDE SEQUENCE</scope>
</reference>
<feature type="domain" description="Ribosome maturation factor RimP C-terminal" evidence="5">
    <location>
        <begin position="88"/>
        <end position="156"/>
    </location>
</feature>
<dbReference type="EMBL" id="CAFBLP010000004">
    <property type="protein sequence ID" value="CAB4861434.1"/>
    <property type="molecule type" value="Genomic_DNA"/>
</dbReference>
<evidence type="ECO:0000256" key="2">
    <source>
        <dbReference type="ARBA" id="ARBA00022517"/>
    </source>
</evidence>
<dbReference type="InterPro" id="IPR028989">
    <property type="entry name" value="RimP_N"/>
</dbReference>
<dbReference type="PANTHER" id="PTHR33867">
    <property type="entry name" value="RIBOSOME MATURATION FACTOR RIMP"/>
    <property type="match status" value="1"/>
</dbReference>
<evidence type="ECO:0000313" key="6">
    <source>
        <dbReference type="EMBL" id="CAB4861434.1"/>
    </source>
</evidence>
<evidence type="ECO:0000259" key="5">
    <source>
        <dbReference type="Pfam" id="PF17384"/>
    </source>
</evidence>
<sequence length="206" mass="21993">MTSTPVNEKILALVTPMVADLQLDLYDLEFNGGILKITVDTPAGSDGGVTLDKLALITRLLNREFEHNDPIPGNYTLEVSSPGLERTLRTPAHFQREIGKTVAIRLREVLDGARRLQGVLIAADATTATIRLDDAALTERVVPLALVDRARTVFDWSPAPKPGKAPAKKPGAPRSGASTTKNAVGKLASGPSDELDFPIAHEEATA</sequence>
<dbReference type="InterPro" id="IPR003728">
    <property type="entry name" value="Ribosome_maturation_RimP"/>
</dbReference>
<dbReference type="GO" id="GO:0005829">
    <property type="term" value="C:cytosol"/>
    <property type="evidence" value="ECO:0007669"/>
    <property type="project" value="TreeGrafter"/>
</dbReference>
<dbReference type="CDD" id="cd01734">
    <property type="entry name" value="YlxS_C"/>
    <property type="match status" value="1"/>
</dbReference>
<dbReference type="PANTHER" id="PTHR33867:SF1">
    <property type="entry name" value="RIBOSOME MATURATION FACTOR RIMP"/>
    <property type="match status" value="1"/>
</dbReference>
<name>A0A6J7CXU7_9ZZZZ</name>
<feature type="domain" description="Ribosome maturation factor RimP N-terminal" evidence="4">
    <location>
        <begin position="13"/>
        <end position="85"/>
    </location>
</feature>
<dbReference type="Gene3D" id="2.30.30.180">
    <property type="entry name" value="Ribosome maturation factor RimP, C-terminal domain"/>
    <property type="match status" value="1"/>
</dbReference>
<protein>
    <submittedName>
        <fullName evidence="6">Unannotated protein</fullName>
    </submittedName>
</protein>
<feature type="region of interest" description="Disordered" evidence="3">
    <location>
        <begin position="155"/>
        <end position="206"/>
    </location>
</feature>
<keyword evidence="1" id="KW-0963">Cytoplasm</keyword>
<dbReference type="InterPro" id="IPR028998">
    <property type="entry name" value="RimP_C"/>
</dbReference>
<accession>A0A6J7CXU7</accession>
<evidence type="ECO:0000256" key="1">
    <source>
        <dbReference type="ARBA" id="ARBA00022490"/>
    </source>
</evidence>
<keyword evidence="2" id="KW-0690">Ribosome biogenesis</keyword>
<gene>
    <name evidence="6" type="ORF">UFOPK3376_00286</name>
</gene>
<dbReference type="Pfam" id="PF17384">
    <property type="entry name" value="DUF150_C"/>
    <property type="match status" value="1"/>
</dbReference>
<dbReference type="Pfam" id="PF02576">
    <property type="entry name" value="RimP_N"/>
    <property type="match status" value="1"/>
</dbReference>
<dbReference type="GO" id="GO:0006412">
    <property type="term" value="P:translation"/>
    <property type="evidence" value="ECO:0007669"/>
    <property type="project" value="TreeGrafter"/>
</dbReference>
<dbReference type="GO" id="GO:0000028">
    <property type="term" value="P:ribosomal small subunit assembly"/>
    <property type="evidence" value="ECO:0007669"/>
    <property type="project" value="TreeGrafter"/>
</dbReference>
<dbReference type="AlphaFoldDB" id="A0A6J7CXU7"/>
<evidence type="ECO:0000259" key="4">
    <source>
        <dbReference type="Pfam" id="PF02576"/>
    </source>
</evidence>
<evidence type="ECO:0000256" key="3">
    <source>
        <dbReference type="SAM" id="MobiDB-lite"/>
    </source>
</evidence>
<dbReference type="Gene3D" id="3.30.300.70">
    <property type="entry name" value="RimP-like superfamily, N-terminal"/>
    <property type="match status" value="1"/>
</dbReference>
<proteinExistence type="inferred from homology"/>
<feature type="compositionally biased region" description="Low complexity" evidence="3">
    <location>
        <begin position="162"/>
        <end position="173"/>
    </location>
</feature>
<dbReference type="HAMAP" id="MF_01077">
    <property type="entry name" value="RimP"/>
    <property type="match status" value="1"/>
</dbReference>
<dbReference type="InterPro" id="IPR036847">
    <property type="entry name" value="RimP_C_sf"/>
</dbReference>
<dbReference type="SUPFAM" id="SSF74942">
    <property type="entry name" value="YhbC-like, C-terminal domain"/>
    <property type="match status" value="1"/>
</dbReference>